<organism evidence="3 4">
    <name type="scientific">Pycnococcus provasolii</name>
    <dbReference type="NCBI Taxonomy" id="41880"/>
    <lineage>
        <taxon>Eukaryota</taxon>
        <taxon>Viridiplantae</taxon>
        <taxon>Chlorophyta</taxon>
        <taxon>Pseudoscourfieldiophyceae</taxon>
        <taxon>Pseudoscourfieldiales</taxon>
        <taxon>Pycnococcaceae</taxon>
        <taxon>Pycnococcus</taxon>
    </lineage>
</organism>
<evidence type="ECO:0000256" key="1">
    <source>
        <dbReference type="SAM" id="MobiDB-lite"/>
    </source>
</evidence>
<dbReference type="AlphaFoldDB" id="A0A830HEI8"/>
<dbReference type="Proteomes" id="UP000660262">
    <property type="component" value="Unassembled WGS sequence"/>
</dbReference>
<dbReference type="Pfam" id="PF01062">
    <property type="entry name" value="Bestrophin"/>
    <property type="match status" value="1"/>
</dbReference>
<protein>
    <submittedName>
        <fullName evidence="3">Uncharacterized protein</fullName>
    </submittedName>
</protein>
<sequence>MAIPPTTSYNRQPKGQVIRDSEARLFNFGFLFLLRGTVLQSWFYWTQLASLIGISIVALIISYFYSSPFHCHSKHCAEFHEYRWNQRDFVQVYEDLDLLEIIVSVMTIMLVPEYVASLYLRFTVNIWWTLRFKTLQELMNVASSMAQRAAIYFPGQDSDSLVAKETIMRYGVLSVALFWKDAREIDAWTMDFREMKCVDDLSDLVQGGLLSEAEAHLLQTEYPTVKSQVVWVWLASFWTKLCLDGKLPAPNAKIQGEMLKKCTHASDQIRTMLARLNTQYPSQYGHIVAAWIKVGFFVSACITGYVSAIAIITRYYWYVAVCFAQLIITILFYQGILQVKEHINNPFLDQKCDFPWQLFHARLVRQCVALYEAGSQPPYVVPPGSDGDVPKGMRRKPAQMPPQLPTVQISSTRMK</sequence>
<feature type="transmembrane region" description="Helical" evidence="2">
    <location>
        <begin position="42"/>
        <end position="65"/>
    </location>
</feature>
<keyword evidence="2" id="KW-1133">Transmembrane helix</keyword>
<feature type="transmembrane region" description="Helical" evidence="2">
    <location>
        <begin position="315"/>
        <end position="333"/>
    </location>
</feature>
<feature type="compositionally biased region" description="Polar residues" evidence="1">
    <location>
        <begin position="405"/>
        <end position="415"/>
    </location>
</feature>
<keyword evidence="4" id="KW-1185">Reference proteome</keyword>
<dbReference type="InterPro" id="IPR021134">
    <property type="entry name" value="Bestrophin-like"/>
</dbReference>
<evidence type="ECO:0000313" key="4">
    <source>
        <dbReference type="Proteomes" id="UP000660262"/>
    </source>
</evidence>
<gene>
    <name evidence="3" type="ORF">PPROV_000392000</name>
</gene>
<comment type="caution">
    <text evidence="3">The sequence shown here is derived from an EMBL/GenBank/DDBJ whole genome shotgun (WGS) entry which is preliminary data.</text>
</comment>
<feature type="region of interest" description="Disordered" evidence="1">
    <location>
        <begin position="381"/>
        <end position="415"/>
    </location>
</feature>
<dbReference type="EMBL" id="BNJQ01000009">
    <property type="protein sequence ID" value="GHP05168.1"/>
    <property type="molecule type" value="Genomic_DNA"/>
</dbReference>
<dbReference type="GO" id="GO:0005254">
    <property type="term" value="F:chloride channel activity"/>
    <property type="evidence" value="ECO:0007669"/>
    <property type="project" value="InterPro"/>
</dbReference>
<name>A0A830HEI8_9CHLO</name>
<feature type="transmembrane region" description="Helical" evidence="2">
    <location>
        <begin position="284"/>
        <end position="309"/>
    </location>
</feature>
<keyword evidence="2" id="KW-0472">Membrane</keyword>
<keyword evidence="2" id="KW-0812">Transmembrane</keyword>
<evidence type="ECO:0000256" key="2">
    <source>
        <dbReference type="SAM" id="Phobius"/>
    </source>
</evidence>
<evidence type="ECO:0000313" key="3">
    <source>
        <dbReference type="EMBL" id="GHP05168.1"/>
    </source>
</evidence>
<accession>A0A830HEI8</accession>
<proteinExistence type="predicted"/>
<reference evidence="3" key="1">
    <citation type="submission" date="2020-10" db="EMBL/GenBank/DDBJ databases">
        <title>Unveiling of a novel bifunctional photoreceptor, Dualchrome1, isolated from a cosmopolitan green alga.</title>
        <authorList>
            <person name="Suzuki S."/>
            <person name="Kawachi M."/>
        </authorList>
    </citation>
    <scope>NUCLEOTIDE SEQUENCE</scope>
    <source>
        <strain evidence="3">NIES 2893</strain>
    </source>
</reference>